<proteinExistence type="predicted"/>
<dbReference type="InterPro" id="IPR018391">
    <property type="entry name" value="PQQ_b-propeller_rpt"/>
</dbReference>
<comment type="caution">
    <text evidence="3">The sequence shown here is derived from an EMBL/GenBank/DDBJ whole genome shotgun (WGS) entry which is preliminary data.</text>
</comment>
<evidence type="ECO:0000259" key="2">
    <source>
        <dbReference type="Pfam" id="PF13360"/>
    </source>
</evidence>
<evidence type="ECO:0000256" key="1">
    <source>
        <dbReference type="SAM" id="MobiDB-lite"/>
    </source>
</evidence>
<reference evidence="3" key="1">
    <citation type="submission" date="2021-03" db="EMBL/GenBank/DDBJ databases">
        <title>Genomic Encyclopedia of Type Strains, Phase IV (KMG-IV): sequencing the most valuable type-strain genomes for metagenomic binning, comparative biology and taxonomic classification.</title>
        <authorList>
            <person name="Goeker M."/>
        </authorList>
    </citation>
    <scope>NUCLEOTIDE SEQUENCE</scope>
    <source>
        <strain evidence="3">DSM 26232</strain>
    </source>
</reference>
<accession>A0A8T4GT86</accession>
<organism evidence="3 4">
    <name type="scientific">Halolamina salifodinae</name>
    <dbReference type="NCBI Taxonomy" id="1202767"/>
    <lineage>
        <taxon>Archaea</taxon>
        <taxon>Methanobacteriati</taxon>
        <taxon>Methanobacteriota</taxon>
        <taxon>Stenosarchaea group</taxon>
        <taxon>Halobacteria</taxon>
        <taxon>Halobacteriales</taxon>
        <taxon>Haloferacaceae</taxon>
    </lineage>
</organism>
<gene>
    <name evidence="3" type="ORF">J2753_000549</name>
</gene>
<keyword evidence="4" id="KW-1185">Reference proteome</keyword>
<name>A0A8T4GT86_9EURY</name>
<dbReference type="RefSeq" id="WP_209490222.1">
    <property type="nucleotide sequence ID" value="NZ_JAGGLC010000001.1"/>
</dbReference>
<protein>
    <submittedName>
        <fullName evidence="3">Outer membrane protein assembly factor BamB</fullName>
    </submittedName>
</protein>
<dbReference type="Gene3D" id="2.40.10.480">
    <property type="match status" value="1"/>
</dbReference>
<sequence length="339" mass="35522">MAGADPANSGYVDGSFPTDPTEPAELFTINSYPGGVESITTGDGILAATFGGTKLLVWDLNDRSERWRFDAGEGEGLYPSPTVANESLYVRTPAHVRCLSLADGSTRWVTGISSPDLRPVPLGEELVVGAATEQAVVGLNARTGERRWTFETEGSPTGVAVSDDRLFVTDRGNESGRVTAVDPETREAVWQRTFTPIKAPPTVTDSTVLVGDAGGMVRALSRGDGSTEWEDDVIGDAEGVQSPVATDGDHVYVTPDNDEVLSVLGAESGKEQHATEVGQSYWVGAVGDTVLFRTRSGVGVWRPGSGDAQTIDVPGNVSAVCPTDSGAFVAAGDAVYRLG</sequence>
<dbReference type="OrthoDB" id="8638at2157"/>
<feature type="region of interest" description="Disordered" evidence="1">
    <location>
        <begin position="1"/>
        <end position="23"/>
    </location>
</feature>
<feature type="domain" description="Pyrrolo-quinoline quinone repeat" evidence="2">
    <location>
        <begin position="134"/>
        <end position="276"/>
    </location>
</feature>
<dbReference type="InterPro" id="IPR011047">
    <property type="entry name" value="Quinoprotein_ADH-like_sf"/>
</dbReference>
<dbReference type="InterPro" id="IPR002372">
    <property type="entry name" value="PQQ_rpt_dom"/>
</dbReference>
<dbReference type="PANTHER" id="PTHR34512:SF30">
    <property type="entry name" value="OUTER MEMBRANE PROTEIN ASSEMBLY FACTOR BAMB"/>
    <property type="match status" value="1"/>
</dbReference>
<dbReference type="InterPro" id="IPR015943">
    <property type="entry name" value="WD40/YVTN_repeat-like_dom_sf"/>
</dbReference>
<dbReference type="SUPFAM" id="SSF50998">
    <property type="entry name" value="Quinoprotein alcohol dehydrogenase-like"/>
    <property type="match status" value="1"/>
</dbReference>
<dbReference type="PANTHER" id="PTHR34512">
    <property type="entry name" value="CELL SURFACE PROTEIN"/>
    <property type="match status" value="1"/>
</dbReference>
<dbReference type="EMBL" id="JAGGLC010000001">
    <property type="protein sequence ID" value="MBP1986076.1"/>
    <property type="molecule type" value="Genomic_DNA"/>
</dbReference>
<evidence type="ECO:0000313" key="4">
    <source>
        <dbReference type="Proteomes" id="UP000823736"/>
    </source>
</evidence>
<dbReference type="Pfam" id="PF13360">
    <property type="entry name" value="PQQ_2"/>
    <property type="match status" value="1"/>
</dbReference>
<dbReference type="Proteomes" id="UP000823736">
    <property type="component" value="Unassembled WGS sequence"/>
</dbReference>
<evidence type="ECO:0000313" key="3">
    <source>
        <dbReference type="EMBL" id="MBP1986076.1"/>
    </source>
</evidence>
<dbReference type="SMART" id="SM00564">
    <property type="entry name" value="PQQ"/>
    <property type="match status" value="5"/>
</dbReference>
<dbReference type="Gene3D" id="2.130.10.10">
    <property type="entry name" value="YVTN repeat-like/Quinoprotein amine dehydrogenase"/>
    <property type="match status" value="1"/>
</dbReference>
<dbReference type="AlphaFoldDB" id="A0A8T4GT86"/>